<dbReference type="Pfam" id="PF02395">
    <property type="entry name" value="Peptidase_S6"/>
    <property type="match status" value="1"/>
</dbReference>
<keyword evidence="11" id="KW-0378">Hydrolase</keyword>
<keyword evidence="16" id="KW-0998">Cell outer membrane</keyword>
<evidence type="ECO:0000256" key="3">
    <source>
        <dbReference type="ARBA" id="ARBA00004571"/>
    </source>
</evidence>
<comment type="subcellular location">
    <subcellularLocation>
        <location evidence="3">Cell outer membrane</location>
        <topology evidence="3">Multi-pass membrane protein</topology>
    </subcellularLocation>
    <subcellularLocation>
        <location evidence="1">Cell surface</location>
    </subcellularLocation>
    <subcellularLocation>
        <location evidence="2">Periplasm</location>
    </subcellularLocation>
    <subcellularLocation>
        <location evidence="4">Secreted</location>
    </subcellularLocation>
</comment>
<proteinExistence type="predicted"/>
<keyword evidence="9" id="KW-0732">Signal</keyword>
<dbReference type="GO" id="GO:0009279">
    <property type="term" value="C:cell outer membrane"/>
    <property type="evidence" value="ECO:0007669"/>
    <property type="project" value="UniProtKB-SubCell"/>
</dbReference>
<keyword evidence="5" id="KW-1134">Transmembrane beta strand</keyword>
<keyword evidence="6" id="KW-0964">Secreted</keyword>
<dbReference type="GO" id="GO:0004175">
    <property type="term" value="F:endopeptidase activity"/>
    <property type="evidence" value="ECO:0007669"/>
    <property type="project" value="InterPro"/>
</dbReference>
<dbReference type="Proteomes" id="UP000014179">
    <property type="component" value="Unassembled WGS sequence"/>
</dbReference>
<evidence type="ECO:0000256" key="13">
    <source>
        <dbReference type="ARBA" id="ARBA00023026"/>
    </source>
</evidence>
<dbReference type="PANTHER" id="PTHR12338">
    <property type="entry name" value="AUTOTRANSPORTER"/>
    <property type="match status" value="1"/>
</dbReference>
<evidence type="ECO:0000256" key="11">
    <source>
        <dbReference type="ARBA" id="ARBA00022801"/>
    </source>
</evidence>
<evidence type="ECO:0000256" key="1">
    <source>
        <dbReference type="ARBA" id="ARBA00004241"/>
    </source>
</evidence>
<dbReference type="AlphaFoldDB" id="S1PK81"/>
<gene>
    <name evidence="19" type="ORF">A13A_03928</name>
</gene>
<evidence type="ECO:0000256" key="16">
    <source>
        <dbReference type="ARBA" id="ARBA00023237"/>
    </source>
</evidence>
<dbReference type="InterPro" id="IPR030396">
    <property type="entry name" value="Peptidase_S6_dom"/>
</dbReference>
<dbReference type="SUPFAM" id="SSF51126">
    <property type="entry name" value="Pectin lyase-like"/>
    <property type="match status" value="1"/>
</dbReference>
<dbReference type="InterPro" id="IPR012332">
    <property type="entry name" value="Autotransporter_pectin_lyase_C"/>
</dbReference>
<evidence type="ECO:0000259" key="17">
    <source>
        <dbReference type="PROSITE" id="PS51208"/>
    </source>
</evidence>
<dbReference type="InterPro" id="IPR036709">
    <property type="entry name" value="Autotransporte_beta_dom_sf"/>
</dbReference>
<evidence type="ECO:0000256" key="14">
    <source>
        <dbReference type="ARBA" id="ARBA00023136"/>
    </source>
</evidence>
<dbReference type="InterPro" id="IPR057393">
    <property type="entry name" value="PIC_HAP1_IgA0_b-sol2"/>
</dbReference>
<sequence>MNNNRKLKVLTILVSAAISNLSGISVVSASVVNNLLPYQIYRDFAENKGDFIPGTESLELYNNSGLLVTTLNKAPMPDFSSVDRLLGVATLVNPQYVVSVKHNGGYSRVRFGTSNYTLVDRNNYSARDFHTPRLNKLVTDVVPVEVTSAGTAQGTYKNVTKFPVFYRIGTGTQIYKNEQGYYTLNGAYSYLTGGIVPTPSISDWSFVTNAGNGALASYGTPGDSGSPLLGWDTTLNKWALVGVLRAYAGTTGSTNWYVVIPTVQITANINADTDKPVTSEAGSGDILWTFNSVTGTGQLVQGDNSWDMHGQKDLDLNYGKNLTFSGGGTIVLENSVTQGAGALTFNDDYVVKPLDDQTWIGGGVIVNDGHVVDWQVNGVSGDALHKLGTGTLKIDGSGINGGSLNTGDGAVILAQRPDGEGKVQAFSRVSLVSGRSIVILSDENQINPDNIYWGYRGGTLDINGNDLTFHKLNAFDDGAIITSNGRLARLTLSLNEKTATIYHGNFKNDLSVTNNTTNNSGDFIVDGGININDNFEQNGGKLFFQGHPVPHAVTSQSVANTLKKLGDDSVLTQPVSFTQDDWETRQFSLKSLVLKDTAFYLGRNAQLTTDISADNSSVTLGSEDVYIDLNDSNEKKVQVIPQQGQSKATKDSDKSTFYGNVSLTNNSTLNINEFFTGGINSTDSTINISSPGATISEYSTLTRSALTVTDNAQLTSKAGLLSDDNVVLGSGATLSLLNEQSTMPAFYSAAAWDLQGSGSTLNVGSGTMMSGDITAGSKATINIGVSTNQGSPLGIYYSGDIKAPGANVSIDQTLWKLNSSSQMQNLALSNSQLVMTTDGKTSSNITVLDKLIAENNILYVKPTRPLNEMSVGDIPLITAKNGTNNTQAFKTVPQQMGFHSMAPDVEVVNTDGATQWRLKGFDVQRNNAALNESQRFMDIRYRNFLSEVNNLNRRMGDLRDTQGEAGAWARFMTTSGSGEGGFTDRHMHLQIGADKKHHFDGGDLFTGIMMTVTDSKASGESYQGKTRSVGGGLYASTLFNSGLYIDVVGKYVHHRDDYTMQTLGLGKADDTAHSWYLGAETGWRYQWKPDVFIEPQAELVYGTLSGNTFNWQYNGMDVSMERKKAKPLIGRTGVEFGKTLDGRDWQVTAKAGLSYQFDLRNTGATTYRDFAGESTVYNGKDGRMLANIGIDTRIKDNTRIGLTIEKSAFGRYNVDNAINANIRYTF</sequence>
<evidence type="ECO:0000256" key="15">
    <source>
        <dbReference type="ARBA" id="ARBA00023145"/>
    </source>
</evidence>
<protein>
    <submittedName>
        <fullName evidence="19">Outer membrane autotransporter barrel domain-containing protein</fullName>
    </submittedName>
</protein>
<dbReference type="PANTHER" id="PTHR12338:SF9">
    <property type="entry name" value="IMMUNOGLOBULIN A1 PROTEASE AUTOTRANSPORTER"/>
    <property type="match status" value="1"/>
</dbReference>
<dbReference type="InterPro" id="IPR009003">
    <property type="entry name" value="Peptidase_S1_PA"/>
</dbReference>
<dbReference type="SMART" id="SM00869">
    <property type="entry name" value="Autotransporter"/>
    <property type="match status" value="1"/>
</dbReference>
<name>S1PK81_ECOLX</name>
<dbReference type="EMBL" id="ASUG01000049">
    <property type="protein sequence ID" value="EOW93544.1"/>
    <property type="molecule type" value="Genomic_DNA"/>
</dbReference>
<dbReference type="Pfam" id="PF03797">
    <property type="entry name" value="Autotransporter"/>
    <property type="match status" value="1"/>
</dbReference>
<keyword evidence="14" id="KW-0472">Membrane</keyword>
<dbReference type="GO" id="GO:0042597">
    <property type="term" value="C:periplasmic space"/>
    <property type="evidence" value="ECO:0007669"/>
    <property type="project" value="UniProtKB-SubCell"/>
</dbReference>
<accession>S1PK81</accession>
<evidence type="ECO:0000256" key="6">
    <source>
        <dbReference type="ARBA" id="ARBA00022525"/>
    </source>
</evidence>
<keyword evidence="13" id="KW-0843">Virulence</keyword>
<evidence type="ECO:0000313" key="20">
    <source>
        <dbReference type="Proteomes" id="UP000014179"/>
    </source>
</evidence>
<keyword evidence="8" id="KW-0812">Transmembrane</keyword>
<evidence type="ECO:0000256" key="5">
    <source>
        <dbReference type="ARBA" id="ARBA00022452"/>
    </source>
</evidence>
<evidence type="ECO:0000256" key="9">
    <source>
        <dbReference type="ARBA" id="ARBA00022729"/>
    </source>
</evidence>
<dbReference type="Gene3D" id="2.160.20.20">
    <property type="match status" value="1"/>
</dbReference>
<dbReference type="GO" id="GO:0005576">
    <property type="term" value="C:extracellular region"/>
    <property type="evidence" value="ECO:0007669"/>
    <property type="project" value="UniProtKB-SubCell"/>
</dbReference>
<keyword evidence="10" id="KW-0574">Periplasm</keyword>
<dbReference type="GO" id="GO:0009986">
    <property type="term" value="C:cell surface"/>
    <property type="evidence" value="ECO:0007669"/>
    <property type="project" value="UniProtKB-SubCell"/>
</dbReference>
<evidence type="ECO:0000313" key="19">
    <source>
        <dbReference type="EMBL" id="EOW93544.1"/>
    </source>
</evidence>
<keyword evidence="12" id="KW-0720">Serine protease</keyword>
<dbReference type="GO" id="GO:0006508">
    <property type="term" value="P:proteolysis"/>
    <property type="evidence" value="ECO:0007669"/>
    <property type="project" value="UniProtKB-KW"/>
</dbReference>
<organism evidence="19 20">
    <name type="scientific">Escherichia coli KTE182</name>
    <dbReference type="NCBI Taxonomy" id="1181728"/>
    <lineage>
        <taxon>Bacteria</taxon>
        <taxon>Pseudomonadati</taxon>
        <taxon>Pseudomonadota</taxon>
        <taxon>Gammaproteobacteria</taxon>
        <taxon>Enterobacterales</taxon>
        <taxon>Enterobacteriaceae</taxon>
        <taxon>Escherichia</taxon>
    </lineage>
</organism>
<dbReference type="InterPro" id="IPR011050">
    <property type="entry name" value="Pectin_lyase_fold/virulence"/>
</dbReference>
<evidence type="ECO:0000259" key="18">
    <source>
        <dbReference type="PROSITE" id="PS51691"/>
    </source>
</evidence>
<dbReference type="PATRIC" id="fig|1181728.3.peg.4081"/>
<dbReference type="InterPro" id="IPR005546">
    <property type="entry name" value="Autotransporte_beta"/>
</dbReference>
<dbReference type="Gene3D" id="2.40.10.120">
    <property type="match status" value="1"/>
</dbReference>
<dbReference type="RefSeq" id="WP_001540057.1">
    <property type="nucleotide sequence ID" value="NZ_KE136864.1"/>
</dbReference>
<feature type="domain" description="Autotransporter" evidence="17">
    <location>
        <begin position="960"/>
        <end position="1226"/>
    </location>
</feature>
<dbReference type="SMR" id="S1PK81"/>
<dbReference type="SUPFAM" id="SSF103515">
    <property type="entry name" value="Autotransporter"/>
    <property type="match status" value="1"/>
</dbReference>
<dbReference type="InterPro" id="IPR050909">
    <property type="entry name" value="Bact_Autotransporter_VF"/>
</dbReference>
<evidence type="ECO:0000256" key="12">
    <source>
        <dbReference type="ARBA" id="ARBA00022825"/>
    </source>
</evidence>
<keyword evidence="7" id="KW-0645">Protease</keyword>
<dbReference type="GO" id="GO:0008236">
    <property type="term" value="F:serine-type peptidase activity"/>
    <property type="evidence" value="ECO:0007669"/>
    <property type="project" value="UniProtKB-KW"/>
</dbReference>
<evidence type="ECO:0000256" key="2">
    <source>
        <dbReference type="ARBA" id="ARBA00004418"/>
    </source>
</evidence>
<dbReference type="Gene3D" id="2.40.128.130">
    <property type="entry name" value="Autotransporter beta-domain"/>
    <property type="match status" value="1"/>
</dbReference>
<evidence type="ECO:0000256" key="10">
    <source>
        <dbReference type="ARBA" id="ARBA00022764"/>
    </source>
</evidence>
<dbReference type="InterPro" id="IPR006315">
    <property type="entry name" value="OM_autotransptr_brl_dom"/>
</dbReference>
<evidence type="ECO:0000256" key="7">
    <source>
        <dbReference type="ARBA" id="ARBA00022670"/>
    </source>
</evidence>
<evidence type="ECO:0000256" key="8">
    <source>
        <dbReference type="ARBA" id="ARBA00022692"/>
    </source>
</evidence>
<feature type="domain" description="Peptidase S6" evidence="18">
    <location>
        <begin position="30"/>
        <end position="267"/>
    </location>
</feature>
<dbReference type="PROSITE" id="PS51691">
    <property type="entry name" value="PEPTIDASE_S6"/>
    <property type="match status" value="1"/>
</dbReference>
<dbReference type="Pfam" id="PF24078">
    <property type="entry name" value="Beta-sol_PIC_HAP1_IgA0_2nd"/>
    <property type="match status" value="1"/>
</dbReference>
<dbReference type="PROSITE" id="PS51208">
    <property type="entry name" value="AUTOTRANSPORTER"/>
    <property type="match status" value="1"/>
</dbReference>
<dbReference type="SUPFAM" id="SSF50494">
    <property type="entry name" value="Trypsin-like serine proteases"/>
    <property type="match status" value="1"/>
</dbReference>
<dbReference type="HOGENOM" id="CLU_000723_0_0_6"/>
<dbReference type="NCBIfam" id="TIGR01414">
    <property type="entry name" value="autotrans_barl"/>
    <property type="match status" value="1"/>
</dbReference>
<keyword evidence="15" id="KW-0865">Zymogen</keyword>
<evidence type="ECO:0000256" key="4">
    <source>
        <dbReference type="ARBA" id="ARBA00004613"/>
    </source>
</evidence>
<reference evidence="19 20" key="1">
    <citation type="submission" date="2013-01" db="EMBL/GenBank/DDBJ databases">
        <title>The Genome Sequence of Escherichia coli KTE182.</title>
        <authorList>
            <consortium name="The Broad Institute Genome Sequencing Platform"/>
            <consortium name="The Broad Institute Genome Sequencing Center for Infectious Disease"/>
            <person name="Feldgarden M."/>
            <person name="Nielsen K.L."/>
            <person name="Frimodt-Moller N."/>
            <person name="Andersen P.S."/>
            <person name="Walker B."/>
            <person name="Young S.K."/>
            <person name="Zeng Q."/>
            <person name="Gargeya S."/>
            <person name="Fitzgerald M."/>
            <person name="Haas B."/>
            <person name="Abouelleil A."/>
            <person name="Alvarado L."/>
            <person name="Arachchi H.M."/>
            <person name="Berlin A.M."/>
            <person name="Chapman S.B."/>
            <person name="Dewar J."/>
            <person name="Goldberg J."/>
            <person name="Griggs A."/>
            <person name="Gujja S."/>
            <person name="Hansen M."/>
            <person name="Howarth C."/>
            <person name="Imamovic A."/>
            <person name="Larimer J."/>
            <person name="McCowan C."/>
            <person name="Murphy C."/>
            <person name="Neiman D."/>
            <person name="Pearson M."/>
            <person name="Priest M."/>
            <person name="Roberts A."/>
            <person name="Saif S."/>
            <person name="Shea T."/>
            <person name="Sisk P."/>
            <person name="Sykes S."/>
            <person name="Wortman J."/>
            <person name="Nusbaum C."/>
            <person name="Birren B."/>
        </authorList>
    </citation>
    <scope>NUCLEOTIDE SEQUENCE [LARGE SCALE GENOMIC DNA]</scope>
    <source>
        <strain evidence="19 20">KTE182</strain>
    </source>
</reference>
<comment type="caution">
    <text evidence="19">The sequence shown here is derived from an EMBL/GenBank/DDBJ whole genome shotgun (WGS) entry which is preliminary data.</text>
</comment>